<evidence type="ECO:0000313" key="2">
    <source>
        <dbReference type="EMBL" id="PBK88541.1"/>
    </source>
</evidence>
<proteinExistence type="predicted"/>
<dbReference type="Proteomes" id="UP000217790">
    <property type="component" value="Unassembled WGS sequence"/>
</dbReference>
<dbReference type="InParanoid" id="A0A2H3CZV3"/>
<evidence type="ECO:0000256" key="1">
    <source>
        <dbReference type="SAM" id="MobiDB-lite"/>
    </source>
</evidence>
<feature type="compositionally biased region" description="Polar residues" evidence="1">
    <location>
        <begin position="143"/>
        <end position="161"/>
    </location>
</feature>
<feature type="region of interest" description="Disordered" evidence="1">
    <location>
        <begin position="142"/>
        <end position="161"/>
    </location>
</feature>
<dbReference type="EMBL" id="KZ293672">
    <property type="protein sequence ID" value="PBK88541.1"/>
    <property type="molecule type" value="Genomic_DNA"/>
</dbReference>
<gene>
    <name evidence="2" type="ORF">ARMGADRAFT_1033907</name>
</gene>
<keyword evidence="3" id="KW-1185">Reference proteome</keyword>
<reference evidence="3" key="1">
    <citation type="journal article" date="2017" name="Nat. Ecol. Evol.">
        <title>Genome expansion and lineage-specific genetic innovations in the forest pathogenic fungi Armillaria.</title>
        <authorList>
            <person name="Sipos G."/>
            <person name="Prasanna A.N."/>
            <person name="Walter M.C."/>
            <person name="O'Connor E."/>
            <person name="Balint B."/>
            <person name="Krizsan K."/>
            <person name="Kiss B."/>
            <person name="Hess J."/>
            <person name="Varga T."/>
            <person name="Slot J."/>
            <person name="Riley R."/>
            <person name="Boka B."/>
            <person name="Rigling D."/>
            <person name="Barry K."/>
            <person name="Lee J."/>
            <person name="Mihaltcheva S."/>
            <person name="LaButti K."/>
            <person name="Lipzen A."/>
            <person name="Waldron R."/>
            <person name="Moloney N.M."/>
            <person name="Sperisen C."/>
            <person name="Kredics L."/>
            <person name="Vagvoelgyi C."/>
            <person name="Patrignani A."/>
            <person name="Fitzpatrick D."/>
            <person name="Nagy I."/>
            <person name="Doyle S."/>
            <person name="Anderson J.B."/>
            <person name="Grigoriev I.V."/>
            <person name="Gueldener U."/>
            <person name="Muensterkoetter M."/>
            <person name="Nagy L.G."/>
        </authorList>
    </citation>
    <scope>NUCLEOTIDE SEQUENCE [LARGE SCALE GENOMIC DNA]</scope>
    <source>
        <strain evidence="3">Ar21-2</strain>
    </source>
</reference>
<dbReference type="OrthoDB" id="2142759at2759"/>
<name>A0A2H3CZV3_ARMGA</name>
<dbReference type="AlphaFoldDB" id="A0A2H3CZV3"/>
<organism evidence="2 3">
    <name type="scientific">Armillaria gallica</name>
    <name type="common">Bulbous honey fungus</name>
    <name type="synonym">Armillaria bulbosa</name>
    <dbReference type="NCBI Taxonomy" id="47427"/>
    <lineage>
        <taxon>Eukaryota</taxon>
        <taxon>Fungi</taxon>
        <taxon>Dikarya</taxon>
        <taxon>Basidiomycota</taxon>
        <taxon>Agaricomycotina</taxon>
        <taxon>Agaricomycetes</taxon>
        <taxon>Agaricomycetidae</taxon>
        <taxon>Agaricales</taxon>
        <taxon>Marasmiineae</taxon>
        <taxon>Physalacriaceae</taxon>
        <taxon>Armillaria</taxon>
    </lineage>
</organism>
<evidence type="ECO:0000313" key="3">
    <source>
        <dbReference type="Proteomes" id="UP000217790"/>
    </source>
</evidence>
<accession>A0A2H3CZV3</accession>
<sequence length="161" mass="18323">MDLPRDHKPYENEDQRNVHLWASAHPIGMPDHIRLLAGFFTEDSDGIPASKFYSWLRILLPRATAGFWHYSIFQLNGDPRILWADGPMPSIFTPYLTNNDLRPIHDTPTQIISHGHYMLFTLSGTALCFVIHLQPTNIMPAISQRQQSRGGTATTRASRKT</sequence>
<protein>
    <submittedName>
        <fullName evidence="2">Uncharacterized protein</fullName>
    </submittedName>
</protein>